<evidence type="ECO:0000313" key="2">
    <source>
        <dbReference type="Proteomes" id="UP000619295"/>
    </source>
</evidence>
<name>A0A927I0N4_9HYPH</name>
<keyword evidence="2" id="KW-1185">Reference proteome</keyword>
<dbReference type="AlphaFoldDB" id="A0A927I0N4"/>
<evidence type="ECO:0000313" key="1">
    <source>
        <dbReference type="EMBL" id="MBD3848860.1"/>
    </source>
</evidence>
<organism evidence="1 2">
    <name type="scientific">Bosea spartocytisi</name>
    <dbReference type="NCBI Taxonomy" id="2773451"/>
    <lineage>
        <taxon>Bacteria</taxon>
        <taxon>Pseudomonadati</taxon>
        <taxon>Pseudomonadota</taxon>
        <taxon>Alphaproteobacteria</taxon>
        <taxon>Hyphomicrobiales</taxon>
        <taxon>Boseaceae</taxon>
        <taxon>Bosea</taxon>
    </lineage>
</organism>
<sequence>MQSGGRVFLKSVFGQIGDDWPCVSFSRPSVGTRLRQEFVPGRDVMMYVGTLNRELTHDPDHRGRLIAAVVIEPSQILETRKIVSSTAWANSDERWPHSMAVLNAAILKGPPFPDAHNVVPDAYRSFGNVENRGGVVLAEGDERAAVMALAADPLAIHLAPNVQAYVGLRASYSADIPKNVKEQATRMAGLIIERVKKGGEPRVVINPQRTAPGFADLYKLLVDKWQTEQRGLCALCNGVLVATTMNKMVQPSADRIDSSNGAYDASNVHVTHLACNLAKNQYGLDHFEEWLVALRGADPRTDG</sequence>
<proteinExistence type="predicted"/>
<comment type="caution">
    <text evidence="1">The sequence shown here is derived from an EMBL/GenBank/DDBJ whole genome shotgun (WGS) entry which is preliminary data.</text>
</comment>
<protein>
    <submittedName>
        <fullName evidence="1">Uncharacterized protein</fullName>
    </submittedName>
</protein>
<gene>
    <name evidence="1" type="ORF">IED13_24445</name>
</gene>
<accession>A0A927I0N4</accession>
<dbReference type="EMBL" id="JACXWY010000024">
    <property type="protein sequence ID" value="MBD3848860.1"/>
    <property type="molecule type" value="Genomic_DNA"/>
</dbReference>
<dbReference type="Proteomes" id="UP000619295">
    <property type="component" value="Unassembled WGS sequence"/>
</dbReference>
<reference evidence="1" key="1">
    <citation type="submission" date="2020-09" db="EMBL/GenBank/DDBJ databases">
        <title>Bosea spartocytisi sp. nov. a root nodule endophyte of Spartocytisus supranubius in the high mountain ecosystem fo the Teide National Park (Canary Islands, Spain).</title>
        <authorList>
            <person name="Pulido-Suarez L."/>
            <person name="Peix A."/>
            <person name="Igual J.M."/>
            <person name="Socas-Perez N."/>
            <person name="Velazquez E."/>
            <person name="Flores-Felix J.D."/>
            <person name="Leon-Barrios M."/>
        </authorList>
    </citation>
    <scope>NUCLEOTIDE SEQUENCE</scope>
    <source>
        <strain evidence="1">SSUT16</strain>
    </source>
</reference>